<protein>
    <submittedName>
        <fullName evidence="1">Podospora anserina S mat+ genomic DNA chromosome 1, supercontig 1</fullName>
    </submittedName>
</protein>
<name>B2AAS1_PODAN</name>
<sequence>MAPGYTVEPIQIAASNLEFDGLKLLLKSGADPKGTGDVDGTIGTPNRGPLLAWYAWIRGESALHLVRKLHFSRIDHQALSELPYEKIKKIDDLIVSHGARDFTLLECPGRDEGPSGPYFIQIFSNQPSQVGKVRGGSRCQARVYWPTFGQRSNTWFLIQDHLPEDRLLPLFVWLVTAEDETPTGRFGFRMRSWPIGVHLRPPPPFLRSCLLGLSKEPRALYLKMNSGAQRNSRSIKEGAGKSSQIGGLSTYILADCCQNRRPKQVGSGKGRKEHSAITHIVRQAALRLKLISVTGKSFRRMNVPELTGLCLGRSIQEAALKSAPLAF</sequence>
<dbReference type="GeneID" id="6197063"/>
<reference evidence="1" key="2">
    <citation type="submission" date="2008-07" db="EMBL/GenBank/DDBJ databases">
        <authorList>
            <person name="Genoscope - CEA"/>
        </authorList>
    </citation>
    <scope>NUCLEOTIDE SEQUENCE</scope>
    <source>
        <strain evidence="1">S mat+</strain>
    </source>
</reference>
<keyword evidence="3" id="KW-1185">Reference proteome</keyword>
<dbReference type="VEuPathDB" id="FungiDB:PODANS_1_4980"/>
<dbReference type="RefSeq" id="XP_001912701.1">
    <property type="nucleotide sequence ID" value="XM_001912666.1"/>
</dbReference>
<dbReference type="EMBL" id="CU633438">
    <property type="protein sequence ID" value="CAP60183.1"/>
    <property type="molecule type" value="Genomic_DNA"/>
</dbReference>
<dbReference type="Proteomes" id="UP000001197">
    <property type="component" value="Chromosome 1"/>
</dbReference>
<evidence type="ECO:0000313" key="3">
    <source>
        <dbReference type="Proteomes" id="UP000001197"/>
    </source>
</evidence>
<gene>
    <name evidence="1" type="ORF">PODANS_1_4980</name>
</gene>
<dbReference type="HOGENOM" id="CLU_850268_0_0_1"/>
<dbReference type="EMBL" id="FO904936">
    <property type="protein sequence ID" value="CDP22823.1"/>
    <property type="molecule type" value="Genomic_DNA"/>
</dbReference>
<dbReference type="STRING" id="515849.B2AAS1"/>
<accession>B2AAS1</accession>
<reference evidence="1 3" key="1">
    <citation type="journal article" date="2008" name="Genome Biol.">
        <title>The genome sequence of the model ascomycete fungus Podospora anserina.</title>
        <authorList>
            <person name="Espagne E."/>
            <person name="Lespinet O."/>
            <person name="Malagnac F."/>
            <person name="Da Silva C."/>
            <person name="Jaillon O."/>
            <person name="Porcel B.M."/>
            <person name="Couloux A."/>
            <person name="Aury J.-M."/>
            <person name="Segurens B."/>
            <person name="Poulain J."/>
            <person name="Anthouard V."/>
            <person name="Grossetete S."/>
            <person name="Khalili H."/>
            <person name="Coppin E."/>
            <person name="Dequard-Chablat M."/>
            <person name="Picard M."/>
            <person name="Contamine V."/>
            <person name="Arnaise S."/>
            <person name="Bourdais A."/>
            <person name="Berteaux-Lecellier V."/>
            <person name="Gautheret D."/>
            <person name="de Vries R.P."/>
            <person name="Battaglia E."/>
            <person name="Coutinho P.M."/>
            <person name="Danchin E.G.J."/>
            <person name="Henrissat B."/>
            <person name="El Khoury R."/>
            <person name="Sainsard-Chanet A."/>
            <person name="Boivin A."/>
            <person name="Pinan-Lucarre B."/>
            <person name="Sellem C.H."/>
            <person name="Debuchy R."/>
            <person name="Wincker P."/>
            <person name="Weissenbach J."/>
            <person name="Silar P."/>
        </authorList>
    </citation>
    <scope>NUCLEOTIDE SEQUENCE [LARGE SCALE GENOMIC DNA]</scope>
    <source>
        <strain evidence="3">S / ATCC MYA-4624 / DSM 980 / FGSC 10383</strain>
        <strain evidence="1">S mat+</strain>
    </source>
</reference>
<proteinExistence type="predicted"/>
<evidence type="ECO:0000313" key="1">
    <source>
        <dbReference type="EMBL" id="CAP60183.1"/>
    </source>
</evidence>
<dbReference type="AlphaFoldDB" id="B2AAS1"/>
<evidence type="ECO:0000313" key="2">
    <source>
        <dbReference type="EMBL" id="CDP22823.1"/>
    </source>
</evidence>
<dbReference type="KEGG" id="pan:PODANSg09750"/>
<reference evidence="3" key="3">
    <citation type="journal article" date="2014" name="Genetics">
        <title>Maintaining two mating types: Structure of the mating type locus and its role in heterokaryosis in Podospora anserina.</title>
        <authorList>
            <person name="Grognet P."/>
            <person name="Bidard F."/>
            <person name="Kuchly C."/>
            <person name="Tong L.C.H."/>
            <person name="Coppin E."/>
            <person name="Benkhali J.A."/>
            <person name="Couloux A."/>
            <person name="Wincker P."/>
            <person name="Debuchy R."/>
            <person name="Silar P."/>
        </authorList>
    </citation>
    <scope>GENOME REANNOTATION</scope>
    <source>
        <strain evidence="3">S / ATCC MYA-4624 / DSM 980 / FGSC 10383</strain>
    </source>
</reference>
<organism evidence="1">
    <name type="scientific">Podospora anserina (strain S / ATCC MYA-4624 / DSM 980 / FGSC 10383)</name>
    <name type="common">Pleurage anserina</name>
    <dbReference type="NCBI Taxonomy" id="515849"/>
    <lineage>
        <taxon>Eukaryota</taxon>
        <taxon>Fungi</taxon>
        <taxon>Dikarya</taxon>
        <taxon>Ascomycota</taxon>
        <taxon>Pezizomycotina</taxon>
        <taxon>Sordariomycetes</taxon>
        <taxon>Sordariomycetidae</taxon>
        <taxon>Sordariales</taxon>
        <taxon>Podosporaceae</taxon>
        <taxon>Podospora</taxon>
        <taxon>Podospora anserina</taxon>
    </lineage>
</organism>
<reference evidence="2" key="4">
    <citation type="submission" date="2015-04" db="EMBL/GenBank/DDBJ databases">
        <title>Maintaining two mating types: Structure of the mating type locus and its role in heterokaryosis in Podospora anserina.</title>
        <authorList>
            <person name="Grognet P."/>
            <person name="Bidard F."/>
            <person name="Kuchly C."/>
            <person name="Chan Ho Tong L."/>
            <person name="Coppin E."/>
            <person name="Ait Benkhali J."/>
            <person name="Couloux A."/>
            <person name="Wincker P."/>
            <person name="Debuchy R."/>
            <person name="Silar P."/>
        </authorList>
    </citation>
    <scope>NUCLEOTIDE SEQUENCE</scope>
</reference>